<dbReference type="EMBL" id="MIGC01006447">
    <property type="protein sequence ID" value="PHJ16213.1"/>
    <property type="molecule type" value="Genomic_DNA"/>
</dbReference>
<accession>A0A2C6KIJ7</accession>
<evidence type="ECO:0000313" key="1">
    <source>
        <dbReference type="EMBL" id="PHJ16213.1"/>
    </source>
</evidence>
<evidence type="ECO:0000313" key="2">
    <source>
        <dbReference type="Proteomes" id="UP000221165"/>
    </source>
</evidence>
<dbReference type="GeneID" id="94433291"/>
<dbReference type="Proteomes" id="UP000221165">
    <property type="component" value="Unassembled WGS sequence"/>
</dbReference>
<sequence>MCFCLGGKSKRRRRKETHRVLLHCSKQFSLHTLTLTGVTRRSWVAFPLPQSVGVSGQLGESTLFLTVLLKVQAKGNLWNPLRPLPLRWYRNTPLSRQRGKD</sequence>
<protein>
    <submittedName>
        <fullName evidence="1">Uncharacterized protein</fullName>
    </submittedName>
</protein>
<dbReference type="VEuPathDB" id="ToxoDB:CSUI_009973"/>
<reference evidence="1 2" key="1">
    <citation type="journal article" date="2017" name="Int. J. Parasitol.">
        <title>The genome of the protozoan parasite Cystoisospora suis and a reverse vaccinology approach to identify vaccine candidates.</title>
        <authorList>
            <person name="Palmieri N."/>
            <person name="Shrestha A."/>
            <person name="Ruttkowski B."/>
            <person name="Beck T."/>
            <person name="Vogl C."/>
            <person name="Tomley F."/>
            <person name="Blake D.P."/>
            <person name="Joachim A."/>
        </authorList>
    </citation>
    <scope>NUCLEOTIDE SEQUENCE [LARGE SCALE GENOMIC DNA]</scope>
    <source>
        <strain evidence="1 2">Wien I</strain>
    </source>
</reference>
<comment type="caution">
    <text evidence="1">The sequence shown here is derived from an EMBL/GenBank/DDBJ whole genome shotgun (WGS) entry which is preliminary data.</text>
</comment>
<proteinExistence type="predicted"/>
<name>A0A2C6KIJ7_9APIC</name>
<organism evidence="1 2">
    <name type="scientific">Cystoisospora suis</name>
    <dbReference type="NCBI Taxonomy" id="483139"/>
    <lineage>
        <taxon>Eukaryota</taxon>
        <taxon>Sar</taxon>
        <taxon>Alveolata</taxon>
        <taxon>Apicomplexa</taxon>
        <taxon>Conoidasida</taxon>
        <taxon>Coccidia</taxon>
        <taxon>Eucoccidiorida</taxon>
        <taxon>Eimeriorina</taxon>
        <taxon>Sarcocystidae</taxon>
        <taxon>Cystoisospora</taxon>
    </lineage>
</organism>
<gene>
    <name evidence="1" type="ORF">CSUI_009973</name>
</gene>
<keyword evidence="2" id="KW-1185">Reference proteome</keyword>
<dbReference type="AlphaFoldDB" id="A0A2C6KIJ7"/>
<dbReference type="RefSeq" id="XP_067917943.1">
    <property type="nucleotide sequence ID" value="XM_068070080.1"/>
</dbReference>